<feature type="region of interest" description="Disordered" evidence="2">
    <location>
        <begin position="297"/>
        <end position="322"/>
    </location>
</feature>
<reference evidence="4" key="1">
    <citation type="submission" date="2021-03" db="EMBL/GenBank/DDBJ databases">
        <title>Draft genome sequence of rust myrtle Austropuccinia psidii MF-1, a brazilian biotype.</title>
        <authorList>
            <person name="Quecine M.C."/>
            <person name="Pachon D.M.R."/>
            <person name="Bonatelli M.L."/>
            <person name="Correr F.H."/>
            <person name="Franceschini L.M."/>
            <person name="Leite T.F."/>
            <person name="Margarido G.R.A."/>
            <person name="Almeida C.A."/>
            <person name="Ferrarezi J.A."/>
            <person name="Labate C.A."/>
        </authorList>
    </citation>
    <scope>NUCLEOTIDE SEQUENCE</scope>
    <source>
        <strain evidence="4">MF-1</strain>
    </source>
</reference>
<accession>A0A9Q3D501</accession>
<proteinExistence type="predicted"/>
<dbReference type="SMART" id="SM00105">
    <property type="entry name" value="ArfGap"/>
    <property type="match status" value="1"/>
</dbReference>
<dbReference type="InterPro" id="IPR038508">
    <property type="entry name" value="ArfGAP_dom_sf"/>
</dbReference>
<dbReference type="Gene3D" id="1.10.220.150">
    <property type="entry name" value="Arf GTPase activating protein"/>
    <property type="match status" value="1"/>
</dbReference>
<feature type="compositionally biased region" description="Low complexity" evidence="2">
    <location>
        <begin position="137"/>
        <end position="153"/>
    </location>
</feature>
<dbReference type="PROSITE" id="PS50115">
    <property type="entry name" value="ARFGAP"/>
    <property type="match status" value="1"/>
</dbReference>
<dbReference type="EMBL" id="AVOT02013121">
    <property type="protein sequence ID" value="MBW0495483.1"/>
    <property type="molecule type" value="Genomic_DNA"/>
</dbReference>
<dbReference type="FunFam" id="1.10.220.150:FF:000026">
    <property type="entry name" value="GTPase activating protein for Arf, putative"/>
    <property type="match status" value="1"/>
</dbReference>
<keyword evidence="1" id="KW-0479">Metal-binding</keyword>
<sequence length="531" mass="57950">MSSSNPISKATSQRHQRILLDLLKQAGNDICADCRTRNPRWASWNLGIFICVKCAGIHRKMGTHISKVKSLTLDSWTKEQIEKMKSLGNLKVNRYYNPNEAKNPPPTDLEESERDSQLEKYIRMKYESRRFLDLTVSDTSSSGHGSISTDTGSRIVHSPNLSPASSILQHSSHTPLPSPFGSYINNTIVSPTNQHPIKTNSLPFNHSARAGSQTSMPSKVPNSSVFSSPSTTAASKNAQISHNLTPSVYFPPSRPSTAPIPSDPLSHTQPAPPLPSLPTLYSEPNLNWSSGSSHTIWPPPTIGSKNSSALNPPPNKLPPQFQKGGIWDDLMQLTEPALHQPQNNNTTLTSSNSSSAITPRWNSIIPSSSQLPTSLSSGNLLANSAAIGAPINQATPGPGYNYPNHTINPFMQIQAPNVSTMSQSNLPMATYPVSNIFPDKQTSNNPFCDHDASSLATSKLLSTNNVNYSANHHRNPFLAQNGVMMHGGMSNFESLYPSTAQQQQYPKAQPIQFSMNPDVSSQEQNHLAFFR</sequence>
<dbReference type="CDD" id="cd08204">
    <property type="entry name" value="ArfGap"/>
    <property type="match status" value="1"/>
</dbReference>
<name>A0A9Q3D501_9BASI</name>
<dbReference type="GO" id="GO:0008270">
    <property type="term" value="F:zinc ion binding"/>
    <property type="evidence" value="ECO:0007669"/>
    <property type="project" value="UniProtKB-KW"/>
</dbReference>
<keyword evidence="1" id="KW-0862">Zinc</keyword>
<dbReference type="InterPro" id="IPR037278">
    <property type="entry name" value="ARFGAP/RecO"/>
</dbReference>
<protein>
    <recommendedName>
        <fullName evidence="3">Arf-GAP domain-containing protein</fullName>
    </recommendedName>
</protein>
<dbReference type="GO" id="GO:0005096">
    <property type="term" value="F:GTPase activator activity"/>
    <property type="evidence" value="ECO:0007669"/>
    <property type="project" value="InterPro"/>
</dbReference>
<comment type="caution">
    <text evidence="4">The sequence shown here is derived from an EMBL/GenBank/DDBJ whole genome shotgun (WGS) entry which is preliminary data.</text>
</comment>
<dbReference type="PANTHER" id="PTHR45705">
    <property type="entry name" value="FI20236P1"/>
    <property type="match status" value="1"/>
</dbReference>
<organism evidence="4 5">
    <name type="scientific">Austropuccinia psidii MF-1</name>
    <dbReference type="NCBI Taxonomy" id="1389203"/>
    <lineage>
        <taxon>Eukaryota</taxon>
        <taxon>Fungi</taxon>
        <taxon>Dikarya</taxon>
        <taxon>Basidiomycota</taxon>
        <taxon>Pucciniomycotina</taxon>
        <taxon>Pucciniomycetes</taxon>
        <taxon>Pucciniales</taxon>
        <taxon>Sphaerophragmiaceae</taxon>
        <taxon>Austropuccinia</taxon>
    </lineage>
</organism>
<dbReference type="Pfam" id="PF01412">
    <property type="entry name" value="ArfGap"/>
    <property type="match status" value="1"/>
</dbReference>
<dbReference type="Proteomes" id="UP000765509">
    <property type="component" value="Unassembled WGS sequence"/>
</dbReference>
<evidence type="ECO:0000313" key="4">
    <source>
        <dbReference type="EMBL" id="MBW0495483.1"/>
    </source>
</evidence>
<evidence type="ECO:0000256" key="2">
    <source>
        <dbReference type="SAM" id="MobiDB-lite"/>
    </source>
</evidence>
<feature type="compositionally biased region" description="Polar residues" evidence="2">
    <location>
        <begin position="191"/>
        <end position="246"/>
    </location>
</feature>
<dbReference type="AlphaFoldDB" id="A0A9Q3D501"/>
<keyword evidence="1" id="KW-0863">Zinc-finger</keyword>
<feature type="domain" description="Arf-GAP" evidence="3">
    <location>
        <begin position="16"/>
        <end position="139"/>
    </location>
</feature>
<dbReference type="OrthoDB" id="10266696at2759"/>
<feature type="compositionally biased region" description="Polar residues" evidence="2">
    <location>
        <begin position="159"/>
        <end position="173"/>
    </location>
</feature>
<evidence type="ECO:0000313" key="5">
    <source>
        <dbReference type="Proteomes" id="UP000765509"/>
    </source>
</evidence>
<dbReference type="PANTHER" id="PTHR45705:SF1">
    <property type="entry name" value="FI20236P1"/>
    <property type="match status" value="1"/>
</dbReference>
<dbReference type="SUPFAM" id="SSF57863">
    <property type="entry name" value="ArfGap/RecO-like zinc finger"/>
    <property type="match status" value="1"/>
</dbReference>
<feature type="region of interest" description="Disordered" evidence="2">
    <location>
        <begin position="137"/>
        <end position="173"/>
    </location>
</feature>
<dbReference type="GO" id="GO:0005737">
    <property type="term" value="C:cytoplasm"/>
    <property type="evidence" value="ECO:0007669"/>
    <property type="project" value="TreeGrafter"/>
</dbReference>
<dbReference type="InterPro" id="IPR001164">
    <property type="entry name" value="ArfGAP_dom"/>
</dbReference>
<dbReference type="InterPro" id="IPR051718">
    <property type="entry name" value="ARF_GTPase-activating"/>
</dbReference>
<evidence type="ECO:0000256" key="1">
    <source>
        <dbReference type="PROSITE-ProRule" id="PRU00288"/>
    </source>
</evidence>
<feature type="region of interest" description="Disordered" evidence="2">
    <location>
        <begin position="95"/>
        <end position="115"/>
    </location>
</feature>
<keyword evidence="5" id="KW-1185">Reference proteome</keyword>
<evidence type="ECO:0000259" key="3">
    <source>
        <dbReference type="PROSITE" id="PS50115"/>
    </source>
</evidence>
<dbReference type="PRINTS" id="PR00405">
    <property type="entry name" value="REVINTRACTNG"/>
</dbReference>
<feature type="region of interest" description="Disordered" evidence="2">
    <location>
        <begin position="191"/>
        <end position="278"/>
    </location>
</feature>
<gene>
    <name evidence="4" type="ORF">O181_035198</name>
</gene>